<dbReference type="EMBL" id="CAJOAZ010000765">
    <property type="protein sequence ID" value="CAF3709978.1"/>
    <property type="molecule type" value="Genomic_DNA"/>
</dbReference>
<dbReference type="SUPFAM" id="SSF52047">
    <property type="entry name" value="RNI-like"/>
    <property type="match status" value="1"/>
</dbReference>
<protein>
    <recommendedName>
        <fullName evidence="1">F-box domain-containing protein</fullName>
    </recommendedName>
</protein>
<dbReference type="InterPro" id="IPR001810">
    <property type="entry name" value="F-box_dom"/>
</dbReference>
<evidence type="ECO:0000259" key="1">
    <source>
        <dbReference type="PROSITE" id="PS50181"/>
    </source>
</evidence>
<dbReference type="PROSITE" id="PS50181">
    <property type="entry name" value="FBOX"/>
    <property type="match status" value="1"/>
</dbReference>
<dbReference type="Proteomes" id="UP000663844">
    <property type="component" value="Unassembled WGS sequence"/>
</dbReference>
<name>A0A815RFA5_9BILA</name>
<dbReference type="Proteomes" id="UP000663845">
    <property type="component" value="Unassembled WGS sequence"/>
</dbReference>
<accession>A0A815RFA5</accession>
<evidence type="ECO:0000313" key="2">
    <source>
        <dbReference type="EMBL" id="CAF1476346.1"/>
    </source>
</evidence>
<sequence>MNQHRTHFEDLPNELFGIIFEYLAPHDLLHGFKKLNRRFQSILIQQPLSLPSNQSMSYKLYCNYLTKIIPRYISQFVYLHLSERRAPHAVQQFIDNVPLDSQFWPALKAVTIEDVPRDVFETLLADCSFLVNIQSLTLDSGFQLYHCDEYDECDDFGIVIPILDSLPELRSLYLRIVNRPVIYVNSTSHELSSRMDIHQHLQIFSINDCSRELLVELLNNGYLPQLRQLHVSITSNKHSDMSYDPPNPIPLKQVFTPELRQVNIKLFTGVTWVLTFFEDLQRHSQLDCFNLSGHVRFTNNSSFPRVAALQRWLTLTKSNVFQFRMKLSADYNLDAQSVLEDICAEYRRATGDEYSAGYGNIDIRYPEMSFSYPPVKDDNIADESVVMNEGEDNSTSSDNNISDEPVVMDVDESNSTTSDEWFRGEPLDENIKEMELSECDYVNNGLFKELQEIPCWHRLQRIMVDYEVPMNENYVFGKKLTRLAHVIQCSPQLRELYIEQNLQYGRALASNTELGILLACKLEVFCYTVSHDTSSLGDLAQIVDTLFSHSSSPPCLKELILKVNGHPSTWLSTKHLVRWIAKLFKRFPVLIHFTLNCQPSEAYEHNEYSLSKLAPKWFGVSLLSRRIRRGQIEYRHKPHSLDIWL</sequence>
<evidence type="ECO:0000313" key="4">
    <source>
        <dbReference type="Proteomes" id="UP000663845"/>
    </source>
</evidence>
<feature type="domain" description="F-box" evidence="1">
    <location>
        <begin position="5"/>
        <end position="61"/>
    </location>
</feature>
<reference evidence="2" key="1">
    <citation type="submission" date="2021-02" db="EMBL/GenBank/DDBJ databases">
        <authorList>
            <person name="Nowell W R."/>
        </authorList>
    </citation>
    <scope>NUCLEOTIDE SEQUENCE</scope>
</reference>
<evidence type="ECO:0000313" key="3">
    <source>
        <dbReference type="EMBL" id="CAF3709978.1"/>
    </source>
</evidence>
<dbReference type="EMBL" id="CAJNOG010001867">
    <property type="protein sequence ID" value="CAF1476346.1"/>
    <property type="molecule type" value="Genomic_DNA"/>
</dbReference>
<comment type="caution">
    <text evidence="2">The sequence shown here is derived from an EMBL/GenBank/DDBJ whole genome shotgun (WGS) entry which is preliminary data.</text>
</comment>
<proteinExistence type="predicted"/>
<organism evidence="2 4">
    <name type="scientific">Adineta steineri</name>
    <dbReference type="NCBI Taxonomy" id="433720"/>
    <lineage>
        <taxon>Eukaryota</taxon>
        <taxon>Metazoa</taxon>
        <taxon>Spiralia</taxon>
        <taxon>Gnathifera</taxon>
        <taxon>Rotifera</taxon>
        <taxon>Eurotatoria</taxon>
        <taxon>Bdelloidea</taxon>
        <taxon>Adinetida</taxon>
        <taxon>Adinetidae</taxon>
        <taxon>Adineta</taxon>
    </lineage>
</organism>
<gene>
    <name evidence="2" type="ORF">JYZ213_LOCUS42109</name>
    <name evidence="3" type="ORF">OXD698_LOCUS12891</name>
</gene>
<dbReference type="AlphaFoldDB" id="A0A815RFA5"/>